<dbReference type="SUPFAM" id="SSF52402">
    <property type="entry name" value="Adenine nucleotide alpha hydrolases-like"/>
    <property type="match status" value="1"/>
</dbReference>
<keyword evidence="4" id="KW-1185">Reference proteome</keyword>
<dbReference type="EMBL" id="CP002839">
    <property type="protein sequence ID" value="AEH36890.1"/>
    <property type="molecule type" value="Genomic_DNA"/>
</dbReference>
<dbReference type="PANTHER" id="PTHR46268">
    <property type="entry name" value="STRESS RESPONSE PROTEIN NHAX"/>
    <property type="match status" value="1"/>
</dbReference>
<dbReference type="InterPro" id="IPR014729">
    <property type="entry name" value="Rossmann-like_a/b/a_fold"/>
</dbReference>
<evidence type="ECO:0000313" key="4">
    <source>
        <dbReference type="Proteomes" id="UP000006794"/>
    </source>
</evidence>
<name>F8D9E9_HALXS</name>
<dbReference type="Gene3D" id="3.40.50.620">
    <property type="entry name" value="HUPs"/>
    <property type="match status" value="1"/>
</dbReference>
<dbReference type="AlphaFoldDB" id="F8D9E9"/>
<evidence type="ECO:0000313" key="3">
    <source>
        <dbReference type="EMBL" id="AEH36890.1"/>
    </source>
</evidence>
<organism evidence="3 4">
    <name type="scientific">Halopiger xanaduensis (strain DSM 18323 / JCM 14033 / SH-6)</name>
    <dbReference type="NCBI Taxonomy" id="797210"/>
    <lineage>
        <taxon>Archaea</taxon>
        <taxon>Methanobacteriati</taxon>
        <taxon>Methanobacteriota</taxon>
        <taxon>Stenosarchaea group</taxon>
        <taxon>Halobacteria</taxon>
        <taxon>Halobacteriales</taxon>
        <taxon>Natrialbaceae</taxon>
        <taxon>Halopiger</taxon>
    </lineage>
</organism>
<dbReference type="RefSeq" id="WP_013879782.1">
    <property type="nucleotide sequence ID" value="NC_015666.1"/>
</dbReference>
<dbReference type="Pfam" id="PF00582">
    <property type="entry name" value="Usp"/>
    <property type="match status" value="1"/>
</dbReference>
<dbReference type="Proteomes" id="UP000006794">
    <property type="component" value="Chromosome"/>
</dbReference>
<reference evidence="3 4" key="1">
    <citation type="journal article" date="2012" name="Stand. Genomic Sci.">
        <title>Complete genome sequence of Halopiger xanaduensis type strain (SH-6(T)).</title>
        <authorList>
            <person name="Anderson I."/>
            <person name="Tindall B.J."/>
            <person name="Rohde M."/>
            <person name="Lucas S."/>
            <person name="Han J."/>
            <person name="Lapidus A."/>
            <person name="Cheng J.F."/>
            <person name="Goodwin L."/>
            <person name="Pitluck S."/>
            <person name="Peters L."/>
            <person name="Pati A."/>
            <person name="Mikhailova N."/>
            <person name="Pagani I."/>
            <person name="Teshima H."/>
            <person name="Han C."/>
            <person name="Tapia R."/>
            <person name="Land M."/>
            <person name="Woyke T."/>
            <person name="Klenk H.P."/>
            <person name="Kyrpides N."/>
            <person name="Ivanova N."/>
        </authorList>
    </citation>
    <scope>NUCLEOTIDE SEQUENCE [LARGE SCALE GENOMIC DNA]</scope>
    <source>
        <strain evidence="4">DSM 18323 / JCM 14033 / SH-6</strain>
    </source>
</reference>
<comment type="similarity">
    <text evidence="1">Belongs to the universal stress protein A family.</text>
</comment>
<evidence type="ECO:0000259" key="2">
    <source>
        <dbReference type="Pfam" id="PF00582"/>
    </source>
</evidence>
<sequence length="144" mass="15529">MPNHVLVPIDDSSQSTEALEFACSEYPDATITALHVLDPGDFYAATGVEGGTMANYDQLQEHHEERAENLLEGARERAADRGVEIETDHVVGGVSRSIVDYADEHDVDHIVIGSHGRTGASRILLGSVAETVARRSPVPVTIVR</sequence>
<dbReference type="OrthoDB" id="105697at2157"/>
<dbReference type="eggNOG" id="arCOG02053">
    <property type="taxonomic scope" value="Archaea"/>
</dbReference>
<dbReference type="PRINTS" id="PR01438">
    <property type="entry name" value="UNVRSLSTRESS"/>
</dbReference>
<dbReference type="PANTHER" id="PTHR46268:SF24">
    <property type="entry name" value="UNIVERSAL STRESS PROTEIN"/>
    <property type="match status" value="1"/>
</dbReference>
<accession>F8D9E9</accession>
<dbReference type="InterPro" id="IPR006016">
    <property type="entry name" value="UspA"/>
</dbReference>
<proteinExistence type="inferred from homology"/>
<protein>
    <submittedName>
        <fullName evidence="3">UspA domain-containing protein</fullName>
    </submittedName>
</protein>
<dbReference type="CDD" id="cd00293">
    <property type="entry name" value="USP-like"/>
    <property type="match status" value="1"/>
</dbReference>
<gene>
    <name evidence="3" type="ordered locus">Halxa_2265</name>
</gene>
<dbReference type="HOGENOM" id="CLU_049301_11_4_2"/>
<evidence type="ECO:0000256" key="1">
    <source>
        <dbReference type="ARBA" id="ARBA00008791"/>
    </source>
</evidence>
<feature type="domain" description="UspA" evidence="2">
    <location>
        <begin position="2"/>
        <end position="144"/>
    </location>
</feature>
<dbReference type="KEGG" id="hxa:Halxa_2265"/>
<dbReference type="InterPro" id="IPR006015">
    <property type="entry name" value="Universal_stress_UspA"/>
</dbReference>
<dbReference type="GeneID" id="10797227"/>